<accession>A0ABT8F5Z2</accession>
<gene>
    <name evidence="4" type="ORF">QWY31_10140</name>
</gene>
<comment type="caution">
    <text evidence="4">The sequence shown here is derived from an EMBL/GenBank/DDBJ whole genome shotgun (WGS) entry which is preliminary data.</text>
</comment>
<feature type="transmembrane region" description="Helical" evidence="3">
    <location>
        <begin position="178"/>
        <end position="195"/>
    </location>
</feature>
<feature type="transmembrane region" description="Helical" evidence="3">
    <location>
        <begin position="114"/>
        <end position="132"/>
    </location>
</feature>
<keyword evidence="5" id="KW-1185">Reference proteome</keyword>
<protein>
    <submittedName>
        <fullName evidence="4">Uncharacterized protein</fullName>
    </submittedName>
</protein>
<evidence type="ECO:0000313" key="4">
    <source>
        <dbReference type="EMBL" id="MDN4165865.1"/>
    </source>
</evidence>
<evidence type="ECO:0000313" key="5">
    <source>
        <dbReference type="Proteomes" id="UP001168552"/>
    </source>
</evidence>
<feature type="region of interest" description="Disordered" evidence="2">
    <location>
        <begin position="50"/>
        <end position="70"/>
    </location>
</feature>
<evidence type="ECO:0000256" key="1">
    <source>
        <dbReference type="SAM" id="Coils"/>
    </source>
</evidence>
<feature type="region of interest" description="Disordered" evidence="2">
    <location>
        <begin position="1"/>
        <end position="35"/>
    </location>
</feature>
<keyword evidence="1" id="KW-0175">Coiled coil</keyword>
<dbReference type="Proteomes" id="UP001168552">
    <property type="component" value="Unassembled WGS sequence"/>
</dbReference>
<feature type="transmembrane region" description="Helical" evidence="3">
    <location>
        <begin position="144"/>
        <end position="166"/>
    </location>
</feature>
<name>A0ABT8F5Z2_9BACT</name>
<sequence length="264" mass="29955">MEEENEKDLPEDKTGDKKQKPVSKKTTDKKVKALGEQNISLEKEVNKDVPKEQIVDTSDEGAKNLGSKPKGEAVQVGSEAVTTFIKFDEKAEAQVRDLLQKELKVEVQEIKKDFLIIFGLFASFVTFISINVQVFKNNDNTLELIGICSISLSFIIFFALIINGIVKQQLEWSDLKRPSYIINLTFLIIGVVFIACSEKRKNGVINELQQSAMTDSIKIDELKTRVIKLQEEINRKQQLIDKNEKMIIRLDSIISKPKTVKPNK</sequence>
<reference evidence="4" key="1">
    <citation type="submission" date="2023-06" db="EMBL/GenBank/DDBJ databases">
        <title>Cytophagales bacterium Strain LB-30, isolated from soil.</title>
        <authorList>
            <person name="Liu B."/>
        </authorList>
    </citation>
    <scope>NUCLEOTIDE SEQUENCE</scope>
    <source>
        <strain evidence="4">LB-30</strain>
    </source>
</reference>
<keyword evidence="3" id="KW-1133">Transmembrane helix</keyword>
<organism evidence="4 5">
    <name type="scientific">Shiella aurantiaca</name>
    <dbReference type="NCBI Taxonomy" id="3058365"/>
    <lineage>
        <taxon>Bacteria</taxon>
        <taxon>Pseudomonadati</taxon>
        <taxon>Bacteroidota</taxon>
        <taxon>Cytophagia</taxon>
        <taxon>Cytophagales</taxon>
        <taxon>Shiellaceae</taxon>
        <taxon>Shiella</taxon>
    </lineage>
</organism>
<feature type="compositionally biased region" description="Basic and acidic residues" evidence="2">
    <location>
        <begin position="7"/>
        <end position="33"/>
    </location>
</feature>
<feature type="coiled-coil region" evidence="1">
    <location>
        <begin position="219"/>
        <end position="249"/>
    </location>
</feature>
<evidence type="ECO:0000256" key="3">
    <source>
        <dbReference type="SAM" id="Phobius"/>
    </source>
</evidence>
<keyword evidence="3" id="KW-0472">Membrane</keyword>
<evidence type="ECO:0000256" key="2">
    <source>
        <dbReference type="SAM" id="MobiDB-lite"/>
    </source>
</evidence>
<dbReference type="EMBL" id="JAUHJS010000004">
    <property type="protein sequence ID" value="MDN4165865.1"/>
    <property type="molecule type" value="Genomic_DNA"/>
</dbReference>
<proteinExistence type="predicted"/>
<dbReference type="RefSeq" id="WP_320004396.1">
    <property type="nucleotide sequence ID" value="NZ_JAUHJS010000004.1"/>
</dbReference>
<keyword evidence="3" id="KW-0812">Transmembrane</keyword>